<keyword evidence="4" id="KW-0805">Transcription regulation</keyword>
<reference evidence="11" key="1">
    <citation type="submission" date="2021-02" db="EMBL/GenBank/DDBJ databases">
        <authorList>
            <person name="Nowell W R."/>
        </authorList>
    </citation>
    <scope>NUCLEOTIDE SEQUENCE</scope>
</reference>
<dbReference type="PROSITE" id="PS51030">
    <property type="entry name" value="NUCLEAR_REC_DBD_2"/>
    <property type="match status" value="1"/>
</dbReference>
<dbReference type="EMBL" id="CAJNYT010000121">
    <property type="protein sequence ID" value="CAF3330911.1"/>
    <property type="molecule type" value="Genomic_DNA"/>
</dbReference>
<dbReference type="Gene3D" id="3.30.50.10">
    <property type="entry name" value="Erythroid Transcription Factor GATA-1, subunit A"/>
    <property type="match status" value="1"/>
</dbReference>
<organism evidence="11 12">
    <name type="scientific">Rotaria socialis</name>
    <dbReference type="NCBI Taxonomy" id="392032"/>
    <lineage>
        <taxon>Eukaryota</taxon>
        <taxon>Metazoa</taxon>
        <taxon>Spiralia</taxon>
        <taxon>Gnathifera</taxon>
        <taxon>Rotifera</taxon>
        <taxon>Eurotatoria</taxon>
        <taxon>Bdelloidea</taxon>
        <taxon>Philodinida</taxon>
        <taxon>Philodinidae</taxon>
        <taxon>Rotaria</taxon>
    </lineage>
</organism>
<dbReference type="Gene3D" id="1.10.565.10">
    <property type="entry name" value="Retinoid X Receptor"/>
    <property type="match status" value="1"/>
</dbReference>
<gene>
    <name evidence="11" type="ORF">GRG538_LOCUS3535</name>
</gene>
<evidence type="ECO:0000313" key="11">
    <source>
        <dbReference type="EMBL" id="CAF3330911.1"/>
    </source>
</evidence>
<dbReference type="GO" id="GO:0030154">
    <property type="term" value="P:cell differentiation"/>
    <property type="evidence" value="ECO:0007669"/>
    <property type="project" value="TreeGrafter"/>
</dbReference>
<evidence type="ECO:0000256" key="8">
    <source>
        <dbReference type="ARBA" id="ARBA00023242"/>
    </source>
</evidence>
<dbReference type="InterPro" id="IPR001723">
    <property type="entry name" value="Nuclear_hrmn_rcpt"/>
</dbReference>
<dbReference type="PROSITE" id="PS51843">
    <property type="entry name" value="NR_LBD"/>
    <property type="match status" value="1"/>
</dbReference>
<dbReference type="GO" id="GO:0000122">
    <property type="term" value="P:negative regulation of transcription by RNA polymerase II"/>
    <property type="evidence" value="ECO:0007669"/>
    <property type="project" value="TreeGrafter"/>
</dbReference>
<dbReference type="PRINTS" id="PR00398">
    <property type="entry name" value="STRDHORMONER"/>
</dbReference>
<evidence type="ECO:0000259" key="9">
    <source>
        <dbReference type="PROSITE" id="PS51030"/>
    </source>
</evidence>
<dbReference type="InterPro" id="IPR013088">
    <property type="entry name" value="Znf_NHR/GATA"/>
</dbReference>
<dbReference type="SMART" id="SM00399">
    <property type="entry name" value="ZnF_C4"/>
    <property type="match status" value="1"/>
</dbReference>
<sequence length="610" mass="69503">MDDNELLHESFDYHDFFGENTDDYHTMACAETINVSTINNTNENIGHLNTNGGTPIKNRPNGNVLMATAADEYFSAGHNVTNGQVIKTEGVIPTTTQYFNGNANQFNSNQQQTFTFDNIVYNTIVPNQPMYNIQQINLQSINKPATTPASASPPPPPRVYKPCVVCGDKSSGYHYGVSSCEGKLQDNLSSFHFIDCFCFVCLGCKGFFRRSVQKNMTYQCHKDQNCEINKMTRNRCQYCRFQKCFSVGMSKEELRLSNQAKKLLNEADPKAANTRIERPSKKRPTAIMKRSIDEIQQVPPIEYLPVLAPKLPPARLAIENNSDDDKLIKICVNLHKSTFNFKPSQDIDEKPDIRWQTADEFSQKGIMQCIQFCMQMPGNNELSIQERAHLLKLGAHEVALLRLAYRYEPEEDKLYLSNGACVDEQTLMTQGFGCYGHTFLQFCRIFSRLELSIEEFVLLCCIVFFSYDRIEGQATRVKVEELQTRYCEVERLYISRNRTHDSMHFTKLLLLLSKLRALDALIAERLLCLQMNTDGQVQKCIFEVLHREATNVVVDMEIDFLDSVDTKPDYSWLDYSPSEHVSTPPQQPPTTTTTTTVISLPSQQAIVNKN</sequence>
<dbReference type="SUPFAM" id="SSF48508">
    <property type="entry name" value="Nuclear receptor ligand-binding domain"/>
    <property type="match status" value="1"/>
</dbReference>
<keyword evidence="2" id="KW-0863">Zinc-finger</keyword>
<evidence type="ECO:0000256" key="2">
    <source>
        <dbReference type="ARBA" id="ARBA00022771"/>
    </source>
</evidence>
<dbReference type="Pfam" id="PF00105">
    <property type="entry name" value="zf-C4"/>
    <property type="match status" value="2"/>
</dbReference>
<dbReference type="GO" id="GO:0000978">
    <property type="term" value="F:RNA polymerase II cis-regulatory region sequence-specific DNA binding"/>
    <property type="evidence" value="ECO:0007669"/>
    <property type="project" value="TreeGrafter"/>
</dbReference>
<keyword evidence="5" id="KW-0238">DNA-binding</keyword>
<keyword evidence="6" id="KW-0804">Transcription</keyword>
<dbReference type="Pfam" id="PF00104">
    <property type="entry name" value="Hormone_recep"/>
    <property type="match status" value="1"/>
</dbReference>
<dbReference type="PRINTS" id="PR00047">
    <property type="entry name" value="STROIDFINGER"/>
</dbReference>
<dbReference type="InterPro" id="IPR047159">
    <property type="entry name" value="NR_DBD_RAR"/>
</dbReference>
<accession>A0A817U507</accession>
<feature type="domain" description="NR LBD" evidence="10">
    <location>
        <begin position="323"/>
        <end position="548"/>
    </location>
</feature>
<feature type="domain" description="Nuclear receptor" evidence="9">
    <location>
        <begin position="160"/>
        <end position="256"/>
    </location>
</feature>
<dbReference type="GO" id="GO:0045944">
    <property type="term" value="P:positive regulation of transcription by RNA polymerase II"/>
    <property type="evidence" value="ECO:0007669"/>
    <property type="project" value="TreeGrafter"/>
</dbReference>
<dbReference type="InterPro" id="IPR050234">
    <property type="entry name" value="Nuclear_hormone_rcpt_NR1"/>
</dbReference>
<dbReference type="GO" id="GO:0008270">
    <property type="term" value="F:zinc ion binding"/>
    <property type="evidence" value="ECO:0007669"/>
    <property type="project" value="UniProtKB-KW"/>
</dbReference>
<name>A0A817U507_9BILA</name>
<dbReference type="InterPro" id="IPR001628">
    <property type="entry name" value="Znf_hrmn_rcpt"/>
</dbReference>
<evidence type="ECO:0000256" key="4">
    <source>
        <dbReference type="ARBA" id="ARBA00023015"/>
    </source>
</evidence>
<dbReference type="AlphaFoldDB" id="A0A817U507"/>
<evidence type="ECO:0000259" key="10">
    <source>
        <dbReference type="PROSITE" id="PS51843"/>
    </source>
</evidence>
<keyword evidence="7" id="KW-0675">Receptor</keyword>
<keyword evidence="1" id="KW-0479">Metal-binding</keyword>
<dbReference type="GO" id="GO:0004879">
    <property type="term" value="F:nuclear receptor activity"/>
    <property type="evidence" value="ECO:0007669"/>
    <property type="project" value="TreeGrafter"/>
</dbReference>
<evidence type="ECO:0000256" key="5">
    <source>
        <dbReference type="ARBA" id="ARBA00023125"/>
    </source>
</evidence>
<dbReference type="PANTHER" id="PTHR24082">
    <property type="entry name" value="NUCLEAR HORMONE RECEPTOR"/>
    <property type="match status" value="1"/>
</dbReference>
<dbReference type="InterPro" id="IPR035500">
    <property type="entry name" value="NHR-like_dom_sf"/>
</dbReference>
<evidence type="ECO:0000256" key="3">
    <source>
        <dbReference type="ARBA" id="ARBA00022833"/>
    </source>
</evidence>
<proteinExistence type="predicted"/>
<dbReference type="SUPFAM" id="SSF57716">
    <property type="entry name" value="Glucocorticoid receptor-like (DNA-binding domain)"/>
    <property type="match status" value="1"/>
</dbReference>
<dbReference type="SMART" id="SM00430">
    <property type="entry name" value="HOLI"/>
    <property type="match status" value="1"/>
</dbReference>
<keyword evidence="8" id="KW-0539">Nucleus</keyword>
<evidence type="ECO:0000313" key="12">
    <source>
        <dbReference type="Proteomes" id="UP000663872"/>
    </source>
</evidence>
<evidence type="ECO:0000256" key="7">
    <source>
        <dbReference type="ARBA" id="ARBA00023170"/>
    </source>
</evidence>
<protein>
    <submittedName>
        <fullName evidence="11">Uncharacterized protein</fullName>
    </submittedName>
</protein>
<evidence type="ECO:0000256" key="1">
    <source>
        <dbReference type="ARBA" id="ARBA00022723"/>
    </source>
</evidence>
<dbReference type="PANTHER" id="PTHR24082:SF507">
    <property type="entry name" value="BILE ACID RECEPTOR-RELATED"/>
    <property type="match status" value="1"/>
</dbReference>
<evidence type="ECO:0000256" key="6">
    <source>
        <dbReference type="ARBA" id="ARBA00023163"/>
    </source>
</evidence>
<dbReference type="CDD" id="cd06964">
    <property type="entry name" value="NR_DBD_RAR"/>
    <property type="match status" value="1"/>
</dbReference>
<comment type="caution">
    <text evidence="11">The sequence shown here is derived from an EMBL/GenBank/DDBJ whole genome shotgun (WGS) entry which is preliminary data.</text>
</comment>
<dbReference type="GO" id="GO:0048384">
    <property type="term" value="P:retinoic acid receptor signaling pathway"/>
    <property type="evidence" value="ECO:0007669"/>
    <property type="project" value="TreeGrafter"/>
</dbReference>
<dbReference type="InterPro" id="IPR000536">
    <property type="entry name" value="Nucl_hrmn_rcpt_lig-bd"/>
</dbReference>
<dbReference type="Proteomes" id="UP000663872">
    <property type="component" value="Unassembled WGS sequence"/>
</dbReference>
<keyword evidence="3" id="KW-0862">Zinc</keyword>